<dbReference type="Pfam" id="PF13456">
    <property type="entry name" value="RVT_3"/>
    <property type="match status" value="1"/>
</dbReference>
<proteinExistence type="predicted"/>
<dbReference type="EMBL" id="JBJUIK010000001">
    <property type="protein sequence ID" value="KAL3537499.1"/>
    <property type="molecule type" value="Genomic_DNA"/>
</dbReference>
<feature type="domain" description="RNase H type-1" evidence="1">
    <location>
        <begin position="182"/>
        <end position="225"/>
    </location>
</feature>
<keyword evidence="3" id="KW-1185">Reference proteome</keyword>
<evidence type="ECO:0000259" key="1">
    <source>
        <dbReference type="Pfam" id="PF13456"/>
    </source>
</evidence>
<organism evidence="2 3">
    <name type="scientific">Cinchona calisaya</name>
    <dbReference type="NCBI Taxonomy" id="153742"/>
    <lineage>
        <taxon>Eukaryota</taxon>
        <taxon>Viridiplantae</taxon>
        <taxon>Streptophyta</taxon>
        <taxon>Embryophyta</taxon>
        <taxon>Tracheophyta</taxon>
        <taxon>Spermatophyta</taxon>
        <taxon>Magnoliopsida</taxon>
        <taxon>eudicotyledons</taxon>
        <taxon>Gunneridae</taxon>
        <taxon>Pentapetalae</taxon>
        <taxon>asterids</taxon>
        <taxon>lamiids</taxon>
        <taxon>Gentianales</taxon>
        <taxon>Rubiaceae</taxon>
        <taxon>Cinchonoideae</taxon>
        <taxon>Cinchoneae</taxon>
        <taxon>Cinchona</taxon>
    </lineage>
</organism>
<evidence type="ECO:0000313" key="2">
    <source>
        <dbReference type="EMBL" id="KAL3537499.1"/>
    </source>
</evidence>
<gene>
    <name evidence="2" type="ORF">ACH5RR_000865</name>
</gene>
<dbReference type="Proteomes" id="UP001630127">
    <property type="component" value="Unassembled WGS sequence"/>
</dbReference>
<protein>
    <recommendedName>
        <fullName evidence="1">RNase H type-1 domain-containing protein</fullName>
    </recommendedName>
</protein>
<comment type="caution">
    <text evidence="2">The sequence shown here is derived from an EMBL/GenBank/DDBJ whole genome shotgun (WGS) entry which is preliminary data.</text>
</comment>
<evidence type="ECO:0000313" key="3">
    <source>
        <dbReference type="Proteomes" id="UP001630127"/>
    </source>
</evidence>
<dbReference type="AlphaFoldDB" id="A0ABD3B2X6"/>
<sequence length="233" mass="25975">MRTIKSRLITPVSITLKGFPFHLFHKAAIFSVGRLVGNPLKINSSIIEGSCPGKAHICMELDLMKPHLEHVYVEAACLVKNLKSRTLANKCMQITPIQWLLAGSMETLNSRPRMMGKPAPRRINLSIPVLSLVESLTAQNHTIEVLPPTSPSIRVRNWACWNRWDNPEAHGIPVDGFSSLFSYKTNMEVEAHDLLIGIQLCIDKGLLNVFIEADSLILCKMIHGHIDSNPLEA</sequence>
<reference evidence="2 3" key="1">
    <citation type="submission" date="2024-11" db="EMBL/GenBank/DDBJ databases">
        <title>A near-complete genome assembly of Cinchona calisaya.</title>
        <authorList>
            <person name="Lian D.C."/>
            <person name="Zhao X.W."/>
            <person name="Wei L."/>
        </authorList>
    </citation>
    <scope>NUCLEOTIDE SEQUENCE [LARGE SCALE GENOMIC DNA]</scope>
    <source>
        <tissue evidence="2">Nenye</tissue>
    </source>
</reference>
<accession>A0ABD3B2X6</accession>
<dbReference type="InterPro" id="IPR002156">
    <property type="entry name" value="RNaseH_domain"/>
</dbReference>
<name>A0ABD3B2X6_9GENT</name>